<proteinExistence type="inferred from homology"/>
<dbReference type="InterPro" id="IPR050563">
    <property type="entry name" value="4-hydroxybenzoyl-CoA_TE"/>
</dbReference>
<evidence type="ECO:0000313" key="3">
    <source>
        <dbReference type="EMBL" id="SLN35723.1"/>
    </source>
</evidence>
<protein>
    <submittedName>
        <fullName evidence="3">Thioesterase superfamily protein</fullName>
    </submittedName>
</protein>
<organism evidence="3 4">
    <name type="scientific">Roseovarius halotolerans</name>
    <dbReference type="NCBI Taxonomy" id="505353"/>
    <lineage>
        <taxon>Bacteria</taxon>
        <taxon>Pseudomonadati</taxon>
        <taxon>Pseudomonadota</taxon>
        <taxon>Alphaproteobacteria</taxon>
        <taxon>Rhodobacterales</taxon>
        <taxon>Roseobacteraceae</taxon>
        <taxon>Roseovarius</taxon>
    </lineage>
</organism>
<dbReference type="InterPro" id="IPR029069">
    <property type="entry name" value="HotDog_dom_sf"/>
</dbReference>
<dbReference type="PANTHER" id="PTHR31793">
    <property type="entry name" value="4-HYDROXYBENZOYL-COA THIOESTERASE FAMILY MEMBER"/>
    <property type="match status" value="1"/>
</dbReference>
<dbReference type="Gene3D" id="3.10.129.10">
    <property type="entry name" value="Hotdog Thioesterase"/>
    <property type="match status" value="1"/>
</dbReference>
<evidence type="ECO:0000256" key="1">
    <source>
        <dbReference type="ARBA" id="ARBA00005953"/>
    </source>
</evidence>
<accession>A0A1X6YZV1</accession>
<dbReference type="SUPFAM" id="SSF54637">
    <property type="entry name" value="Thioesterase/thiol ester dehydrase-isomerase"/>
    <property type="match status" value="1"/>
</dbReference>
<evidence type="ECO:0000313" key="4">
    <source>
        <dbReference type="Proteomes" id="UP000193207"/>
    </source>
</evidence>
<sequence>MTERPTPLLRDDFAHFCPISTRWMDNDAYLHVNNVAYYSFFDTAVNEYLIRGGVLDIRRSTVTGLVAQSECTYFSPIAFPEAIEVGLRVARLGRSSVTYELAVFRTGTDTAAAQGRFVHVYVDRETSRPVALPEQMRALLAPLAVT</sequence>
<dbReference type="GO" id="GO:0047617">
    <property type="term" value="F:fatty acyl-CoA hydrolase activity"/>
    <property type="evidence" value="ECO:0007669"/>
    <property type="project" value="TreeGrafter"/>
</dbReference>
<keyword evidence="4" id="KW-1185">Reference proteome</keyword>
<dbReference type="PANTHER" id="PTHR31793:SF27">
    <property type="entry name" value="NOVEL THIOESTERASE SUPERFAMILY DOMAIN AND SAPOSIN A-TYPE DOMAIN CONTAINING PROTEIN (0610012H03RIK)"/>
    <property type="match status" value="1"/>
</dbReference>
<gene>
    <name evidence="3" type="ORF">ROH8110_01808</name>
</gene>
<dbReference type="Proteomes" id="UP000193207">
    <property type="component" value="Unassembled WGS sequence"/>
</dbReference>
<dbReference type="CDD" id="cd00586">
    <property type="entry name" value="4HBT"/>
    <property type="match status" value="1"/>
</dbReference>
<dbReference type="AlphaFoldDB" id="A0A1X6YZV1"/>
<evidence type="ECO:0000256" key="2">
    <source>
        <dbReference type="ARBA" id="ARBA00022801"/>
    </source>
</evidence>
<dbReference type="OrthoDB" id="9799036at2"/>
<comment type="similarity">
    <text evidence="1">Belongs to the 4-hydroxybenzoyl-CoA thioesterase family.</text>
</comment>
<name>A0A1X6YZV1_9RHOB</name>
<dbReference type="EMBL" id="FWFU01000002">
    <property type="protein sequence ID" value="SLN35723.1"/>
    <property type="molecule type" value="Genomic_DNA"/>
</dbReference>
<reference evidence="3 4" key="1">
    <citation type="submission" date="2017-03" db="EMBL/GenBank/DDBJ databases">
        <authorList>
            <person name="Afonso C.L."/>
            <person name="Miller P.J."/>
            <person name="Scott M.A."/>
            <person name="Spackman E."/>
            <person name="Goraichik I."/>
            <person name="Dimitrov K.M."/>
            <person name="Suarez D.L."/>
            <person name="Swayne D.E."/>
        </authorList>
    </citation>
    <scope>NUCLEOTIDE SEQUENCE [LARGE SCALE GENOMIC DNA]</scope>
    <source>
        <strain evidence="3 4">CECT 8110</strain>
    </source>
</reference>
<keyword evidence="2" id="KW-0378">Hydrolase</keyword>
<dbReference type="Pfam" id="PF13279">
    <property type="entry name" value="4HBT_2"/>
    <property type="match status" value="1"/>
</dbReference>
<dbReference type="RefSeq" id="WP_085817416.1">
    <property type="nucleotide sequence ID" value="NZ_FWFU01000002.1"/>
</dbReference>